<gene>
    <name evidence="1" type="ORF">BC938DRAFT_478774</name>
</gene>
<keyword evidence="2" id="KW-1185">Reference proteome</keyword>
<dbReference type="AlphaFoldDB" id="A0A433QMA7"/>
<dbReference type="Proteomes" id="UP000274822">
    <property type="component" value="Unassembled WGS sequence"/>
</dbReference>
<comment type="caution">
    <text evidence="1">The sequence shown here is derived from an EMBL/GenBank/DDBJ whole genome shotgun (WGS) entry which is preliminary data.</text>
</comment>
<reference evidence="1 2" key="1">
    <citation type="journal article" date="2018" name="New Phytol.">
        <title>Phylogenomics of Endogonaceae and evolution of mycorrhizas within Mucoromycota.</title>
        <authorList>
            <person name="Chang Y."/>
            <person name="Desiro A."/>
            <person name="Na H."/>
            <person name="Sandor L."/>
            <person name="Lipzen A."/>
            <person name="Clum A."/>
            <person name="Barry K."/>
            <person name="Grigoriev I.V."/>
            <person name="Martin F.M."/>
            <person name="Stajich J.E."/>
            <person name="Smith M.E."/>
            <person name="Bonito G."/>
            <person name="Spatafora J.W."/>
        </authorList>
    </citation>
    <scope>NUCLEOTIDE SEQUENCE [LARGE SCALE GENOMIC DNA]</scope>
    <source>
        <strain evidence="1 2">AD002</strain>
    </source>
</reference>
<dbReference type="PANTHER" id="PTHR44656">
    <property type="entry name" value="DEHYDROGENASE/REDUCTASE SDR FAMILY MEMBER 12"/>
    <property type="match status" value="1"/>
</dbReference>
<proteinExistence type="predicted"/>
<evidence type="ECO:0000313" key="1">
    <source>
        <dbReference type="EMBL" id="RUS30916.1"/>
    </source>
</evidence>
<protein>
    <submittedName>
        <fullName evidence="1">Uncharacterized protein</fullName>
    </submittedName>
</protein>
<sequence>MTIYHKAVWFFTDFRNFTKSGYERRAASFNKDALDVDLTGKVAIVTGASENQPHSCSTPRARPCTCFAGTSDAASMPVVISWSDWNAAQATSTDPVSIREWIERFEKVEEKVHILFALEAVFRREEENLESCISGRGEELLNLAYFMVNNAGVMVGERTFTSVSMEQNFSNEHNRHILPHAATTTVAEECQGRSARSMYDFMIRFFLKNVVL</sequence>
<dbReference type="InterPro" id="IPR052992">
    <property type="entry name" value="SDR_member_12"/>
</dbReference>
<name>A0A433QMA7_9FUNG</name>
<evidence type="ECO:0000313" key="2">
    <source>
        <dbReference type="Proteomes" id="UP000274822"/>
    </source>
</evidence>
<organism evidence="1 2">
    <name type="scientific">Jimgerdemannia flammicorona</name>
    <dbReference type="NCBI Taxonomy" id="994334"/>
    <lineage>
        <taxon>Eukaryota</taxon>
        <taxon>Fungi</taxon>
        <taxon>Fungi incertae sedis</taxon>
        <taxon>Mucoromycota</taxon>
        <taxon>Mucoromycotina</taxon>
        <taxon>Endogonomycetes</taxon>
        <taxon>Endogonales</taxon>
        <taxon>Endogonaceae</taxon>
        <taxon>Jimgerdemannia</taxon>
    </lineage>
</organism>
<dbReference type="EMBL" id="RBNJ01003446">
    <property type="protein sequence ID" value="RUS30916.1"/>
    <property type="molecule type" value="Genomic_DNA"/>
</dbReference>
<dbReference type="PANTHER" id="PTHR44656:SF7">
    <property type="entry name" value="DEHYDROGENASE_REDUCTASE SDR FAMILY MEMBER 12"/>
    <property type="match status" value="1"/>
</dbReference>
<accession>A0A433QMA7</accession>